<accession>A0A3P8E6H9</accession>
<dbReference type="OrthoDB" id="6159213at2759"/>
<sequence length="86" mass="9957">MNVLGPGPSISDAGKLKLIDYVREEESIWNPKFPDYIKPDLKLAAWNRVQSQMKSEGFDFTREFFFLFYSSSHRVGVLVVLRKIAM</sequence>
<gene>
    <name evidence="2" type="ORF">HPBE_LOCUS15431</name>
</gene>
<protein>
    <submittedName>
        <fullName evidence="4">MADF domain-containing protein</fullName>
    </submittedName>
</protein>
<dbReference type="EMBL" id="UZAH01028848">
    <property type="protein sequence ID" value="VDP02746.1"/>
    <property type="molecule type" value="Genomic_DNA"/>
</dbReference>
<dbReference type="InterPro" id="IPR006578">
    <property type="entry name" value="MADF-dom"/>
</dbReference>
<reference evidence="4" key="2">
    <citation type="submission" date="2019-09" db="UniProtKB">
        <authorList>
            <consortium name="WormBaseParasite"/>
        </authorList>
    </citation>
    <scope>IDENTIFICATION</scope>
</reference>
<evidence type="ECO:0000313" key="4">
    <source>
        <dbReference type="WBParaSite" id="HPBE_0001543201-mRNA-1"/>
    </source>
</evidence>
<evidence type="ECO:0000313" key="2">
    <source>
        <dbReference type="EMBL" id="VDP02746.1"/>
    </source>
</evidence>
<dbReference type="WBParaSite" id="HPBE_0001543201-mRNA-1">
    <property type="protein sequence ID" value="HPBE_0001543201-mRNA-1"/>
    <property type="gene ID" value="HPBE_0001543201"/>
</dbReference>
<name>A0A183G2C4_HELPZ</name>
<dbReference type="Pfam" id="PF10545">
    <property type="entry name" value="MADF_DNA_bdg"/>
    <property type="match status" value="1"/>
</dbReference>
<feature type="domain" description="MADF" evidence="1">
    <location>
        <begin position="18"/>
        <end position="55"/>
    </location>
</feature>
<reference evidence="2 3" key="1">
    <citation type="submission" date="2018-11" db="EMBL/GenBank/DDBJ databases">
        <authorList>
            <consortium name="Pathogen Informatics"/>
        </authorList>
    </citation>
    <scope>NUCLEOTIDE SEQUENCE [LARGE SCALE GENOMIC DNA]</scope>
</reference>
<dbReference type="Proteomes" id="UP000050761">
    <property type="component" value="Unassembled WGS sequence"/>
</dbReference>
<evidence type="ECO:0000259" key="1">
    <source>
        <dbReference type="Pfam" id="PF10545"/>
    </source>
</evidence>
<organism evidence="3 4">
    <name type="scientific">Heligmosomoides polygyrus</name>
    <name type="common">Parasitic roundworm</name>
    <dbReference type="NCBI Taxonomy" id="6339"/>
    <lineage>
        <taxon>Eukaryota</taxon>
        <taxon>Metazoa</taxon>
        <taxon>Ecdysozoa</taxon>
        <taxon>Nematoda</taxon>
        <taxon>Chromadorea</taxon>
        <taxon>Rhabditida</taxon>
        <taxon>Rhabditina</taxon>
        <taxon>Rhabditomorpha</taxon>
        <taxon>Strongyloidea</taxon>
        <taxon>Heligmosomidae</taxon>
        <taxon>Heligmosomoides</taxon>
    </lineage>
</organism>
<accession>A0A183G2C4</accession>
<keyword evidence="3" id="KW-1185">Reference proteome</keyword>
<proteinExistence type="predicted"/>
<dbReference type="AlphaFoldDB" id="A0A183G2C4"/>
<evidence type="ECO:0000313" key="3">
    <source>
        <dbReference type="Proteomes" id="UP000050761"/>
    </source>
</evidence>